<feature type="chain" id="PRO_5017020809" description="Secreted protein" evidence="1">
    <location>
        <begin position="20"/>
        <end position="96"/>
    </location>
</feature>
<evidence type="ECO:0000313" key="2">
    <source>
        <dbReference type="EMBL" id="STO21644.1"/>
    </source>
</evidence>
<keyword evidence="3" id="KW-1185">Reference proteome</keyword>
<feature type="signal peptide" evidence="1">
    <location>
        <begin position="1"/>
        <end position="19"/>
    </location>
</feature>
<name>A0A377GA95_9GAMM</name>
<dbReference type="Proteomes" id="UP000254554">
    <property type="component" value="Unassembled WGS sequence"/>
</dbReference>
<evidence type="ECO:0000256" key="1">
    <source>
        <dbReference type="SAM" id="SignalP"/>
    </source>
</evidence>
<organism evidence="2 3">
    <name type="scientific">Fluoribacter dumoffii</name>
    <dbReference type="NCBI Taxonomy" id="463"/>
    <lineage>
        <taxon>Bacteria</taxon>
        <taxon>Pseudomonadati</taxon>
        <taxon>Pseudomonadota</taxon>
        <taxon>Gammaproteobacteria</taxon>
        <taxon>Legionellales</taxon>
        <taxon>Legionellaceae</taxon>
        <taxon>Fluoribacter</taxon>
    </lineage>
</organism>
<protein>
    <recommendedName>
        <fullName evidence="4">Secreted protein</fullName>
    </recommendedName>
</protein>
<dbReference type="AlphaFoldDB" id="A0A377GA95"/>
<gene>
    <name evidence="2" type="ORF">NCTC11370_01712</name>
</gene>
<evidence type="ECO:0000313" key="3">
    <source>
        <dbReference type="Proteomes" id="UP000254554"/>
    </source>
</evidence>
<proteinExistence type="predicted"/>
<dbReference type="GeneID" id="93291728"/>
<sequence>MQKTLLTVLLLSCATAALADNVIITETKTWKSVPITVDDQAHTYTIEGNATLPEGDFYYTYPGYRCLKEKKDIVGVNALIFHAGIAGGSDIYCYPE</sequence>
<keyword evidence="1" id="KW-0732">Signal</keyword>
<accession>A0A377GA95</accession>
<dbReference type="RefSeq" id="WP_231294599.1">
    <property type="nucleotide sequence ID" value="NZ_JAPHOO010000001.1"/>
</dbReference>
<dbReference type="EMBL" id="UGGT01000001">
    <property type="protein sequence ID" value="STO21644.1"/>
    <property type="molecule type" value="Genomic_DNA"/>
</dbReference>
<reference evidence="2 3" key="1">
    <citation type="submission" date="2018-06" db="EMBL/GenBank/DDBJ databases">
        <authorList>
            <consortium name="Pathogen Informatics"/>
            <person name="Doyle S."/>
        </authorList>
    </citation>
    <scope>NUCLEOTIDE SEQUENCE [LARGE SCALE GENOMIC DNA]</scope>
    <source>
        <strain evidence="2 3">NCTC11370</strain>
    </source>
</reference>
<evidence type="ECO:0008006" key="4">
    <source>
        <dbReference type="Google" id="ProtNLM"/>
    </source>
</evidence>